<dbReference type="PATRIC" id="fig|1121448.10.peg.2835"/>
<dbReference type="HOGENOM" id="CLU_089909_0_0_7"/>
<accession>T2GEM0</accession>
<evidence type="ECO:0000256" key="2">
    <source>
        <dbReference type="SAM" id="SignalP"/>
    </source>
</evidence>
<dbReference type="EMBL" id="CP006585">
    <property type="protein sequence ID" value="AGW14599.1"/>
    <property type="molecule type" value="Genomic_DNA"/>
</dbReference>
<sequence length="270" mass="29817">MFRTFLHKWTLVAAALLTAGCSGSSFDLASTPVLQIEPPVTVAYSPQVYVHPAQHAERPYTAVFLPFRMQQAMDHSSHYGREVARLFYQTWLSQKLFPVMEFEESISGQHANFGQSQAVAIARSKGADLAITGRVTRLLAGGSVGKSEVAIRLEIYDARSGQLVWSMAHSGSMESIQTHDYLVFFLRNNLPADPVYAITASIARNMAIPMQRWLRPTPEQLAHQRQVNQANATDGTLLSPNVPASQQYLYGSEVRQPVEDGPPPPPPSLL</sequence>
<keyword evidence="4" id="KW-1185">Reference proteome</keyword>
<feature type="signal peptide" evidence="2">
    <location>
        <begin position="1"/>
        <end position="29"/>
    </location>
</feature>
<reference evidence="4" key="2">
    <citation type="submission" date="2013-07" db="EMBL/GenBank/DDBJ databases">
        <authorList>
            <person name="Morais-Silva F.O."/>
            <person name="Rezende A.M."/>
            <person name="Pimentel C."/>
            <person name="Resende D.M."/>
            <person name="Santos C.I."/>
            <person name="Clemente C."/>
            <person name="de Oliveira L.M."/>
            <person name="da Silva S.M."/>
            <person name="Costa D.A."/>
            <person name="Varela-Raposo A."/>
            <person name="Horacio E.C.A."/>
            <person name="Matos M."/>
            <person name="Flores O."/>
            <person name="Ruiz J.C."/>
            <person name="Rodrigues-Pousada C."/>
        </authorList>
    </citation>
    <scope>NUCLEOTIDE SEQUENCE [LARGE SCALE GENOMIC DNA]</scope>
    <source>
        <strain evidence="4">ATCC 19364 / DSM 1382 / NCIMB 9332 / VKM B-1759</strain>
    </source>
</reference>
<reference evidence="3 4" key="1">
    <citation type="journal article" date="2013" name="J. Bacteriol.">
        <title>Roles of HynAB and Ech, the only two hydrogenases found in the model sulfate reducer Desulfovibrio gigas.</title>
        <authorList>
            <person name="Morais-Silva F.O."/>
            <person name="Santos C.I."/>
            <person name="Rodrigues R."/>
            <person name="Pereira I.A."/>
            <person name="Rodrigues-Pousada C."/>
        </authorList>
    </citation>
    <scope>NUCLEOTIDE SEQUENCE [LARGE SCALE GENOMIC DNA]</scope>
    <source>
        <strain evidence="4">ATCC 19364 / DSM 1382 / NCIMB 9332 / VKM B-1759</strain>
    </source>
</reference>
<dbReference type="KEGG" id="dgg:DGI_2872"/>
<keyword evidence="2" id="KW-0732">Signal</keyword>
<proteinExistence type="predicted"/>
<dbReference type="PROSITE" id="PS51257">
    <property type="entry name" value="PROKAR_LIPOPROTEIN"/>
    <property type="match status" value="1"/>
</dbReference>
<feature type="compositionally biased region" description="Pro residues" evidence="1">
    <location>
        <begin position="260"/>
        <end position="270"/>
    </location>
</feature>
<name>T2GEM0_MEGG1</name>
<feature type="region of interest" description="Disordered" evidence="1">
    <location>
        <begin position="249"/>
        <end position="270"/>
    </location>
</feature>
<dbReference type="Proteomes" id="UP000016587">
    <property type="component" value="Chromosome"/>
</dbReference>
<dbReference type="AlphaFoldDB" id="T2GEM0"/>
<evidence type="ECO:0000313" key="3">
    <source>
        <dbReference type="EMBL" id="AGW14599.1"/>
    </source>
</evidence>
<feature type="chain" id="PRO_5004599864" description="Lipoprotein" evidence="2">
    <location>
        <begin position="30"/>
        <end position="270"/>
    </location>
</feature>
<evidence type="ECO:0000313" key="4">
    <source>
        <dbReference type="Proteomes" id="UP000016587"/>
    </source>
</evidence>
<dbReference type="OrthoDB" id="5422390at2"/>
<organism evidence="3 4">
    <name type="scientific">Megalodesulfovibrio gigas (strain ATCC 19364 / DSM 1382 / NCIMB 9332 / VKM B-1759)</name>
    <name type="common">Desulfovibrio gigas</name>
    <dbReference type="NCBI Taxonomy" id="1121448"/>
    <lineage>
        <taxon>Bacteria</taxon>
        <taxon>Pseudomonadati</taxon>
        <taxon>Thermodesulfobacteriota</taxon>
        <taxon>Desulfovibrionia</taxon>
        <taxon>Desulfovibrionales</taxon>
        <taxon>Desulfovibrionaceae</taxon>
        <taxon>Megalodesulfovibrio</taxon>
    </lineage>
</organism>
<dbReference type="RefSeq" id="WP_021761645.1">
    <property type="nucleotide sequence ID" value="NC_022444.1"/>
</dbReference>
<gene>
    <name evidence="3" type="ORF">DGI_2872</name>
</gene>
<evidence type="ECO:0008006" key="5">
    <source>
        <dbReference type="Google" id="ProtNLM"/>
    </source>
</evidence>
<dbReference type="STRING" id="1121448.DGI_2872"/>
<dbReference type="Gene3D" id="3.40.50.10610">
    <property type="entry name" value="ABC-type transport auxiliary lipoprotein component"/>
    <property type="match status" value="1"/>
</dbReference>
<evidence type="ECO:0000256" key="1">
    <source>
        <dbReference type="SAM" id="MobiDB-lite"/>
    </source>
</evidence>
<dbReference type="eggNOG" id="COG1462">
    <property type="taxonomic scope" value="Bacteria"/>
</dbReference>
<protein>
    <recommendedName>
        <fullName evidence="5">Lipoprotein</fullName>
    </recommendedName>
</protein>